<dbReference type="GeneID" id="41970714"/>
<feature type="compositionally biased region" description="Low complexity" evidence="4">
    <location>
        <begin position="96"/>
        <end position="113"/>
    </location>
</feature>
<dbReference type="InterPro" id="IPR036864">
    <property type="entry name" value="Zn2-C6_fun-type_DNA-bd_sf"/>
</dbReference>
<dbReference type="OrthoDB" id="435881at2759"/>
<comment type="subcellular location">
    <subcellularLocation>
        <location evidence="1">Nucleus</location>
    </subcellularLocation>
</comment>
<dbReference type="GO" id="GO:0008270">
    <property type="term" value="F:zinc ion binding"/>
    <property type="evidence" value="ECO:0007669"/>
    <property type="project" value="InterPro"/>
</dbReference>
<dbReference type="PANTHER" id="PTHR31001:SF50">
    <property type="entry name" value="ZN(II)2CYS6 TRANSCRIPTION FACTOR (EUROFUNG)"/>
    <property type="match status" value="1"/>
</dbReference>
<organism evidence="6 7">
    <name type="scientific">Thyridium curvatum</name>
    <dbReference type="NCBI Taxonomy" id="1093900"/>
    <lineage>
        <taxon>Eukaryota</taxon>
        <taxon>Fungi</taxon>
        <taxon>Dikarya</taxon>
        <taxon>Ascomycota</taxon>
        <taxon>Pezizomycotina</taxon>
        <taxon>Sordariomycetes</taxon>
        <taxon>Sordariomycetidae</taxon>
        <taxon>Thyridiales</taxon>
        <taxon>Thyridiaceae</taxon>
        <taxon>Thyridium</taxon>
    </lineage>
</organism>
<feature type="compositionally biased region" description="Acidic residues" evidence="4">
    <location>
        <begin position="160"/>
        <end position="175"/>
    </location>
</feature>
<dbReference type="STRING" id="1093900.A0A507BIC3"/>
<reference evidence="6 7" key="1">
    <citation type="submission" date="2019-06" db="EMBL/GenBank/DDBJ databases">
        <title>Draft genome sequence of the filamentous fungus Phialemoniopsis curvata isolated from diesel fuel.</title>
        <authorList>
            <person name="Varaljay V.A."/>
            <person name="Lyon W.J."/>
            <person name="Crouch A.L."/>
            <person name="Drake C.E."/>
            <person name="Hollomon J.M."/>
            <person name="Nadeau L.J."/>
            <person name="Nunn H.S."/>
            <person name="Stevenson B.S."/>
            <person name="Bojanowski C.L."/>
            <person name="Crookes-Goodson W.J."/>
        </authorList>
    </citation>
    <scope>NUCLEOTIDE SEQUENCE [LARGE SCALE GENOMIC DNA]</scope>
    <source>
        <strain evidence="6 7">D216</strain>
    </source>
</reference>
<evidence type="ECO:0000256" key="4">
    <source>
        <dbReference type="SAM" id="MobiDB-lite"/>
    </source>
</evidence>
<dbReference type="GO" id="GO:0005634">
    <property type="term" value="C:nucleus"/>
    <property type="evidence" value="ECO:0007669"/>
    <property type="project" value="UniProtKB-SubCell"/>
</dbReference>
<dbReference type="InterPro" id="IPR001138">
    <property type="entry name" value="Zn2Cys6_DnaBD"/>
</dbReference>
<evidence type="ECO:0000256" key="2">
    <source>
        <dbReference type="ARBA" id="ARBA00022723"/>
    </source>
</evidence>
<keyword evidence="7" id="KW-1185">Reference proteome</keyword>
<dbReference type="SUPFAM" id="SSF57701">
    <property type="entry name" value="Zn2/Cys6 DNA-binding domain"/>
    <property type="match status" value="1"/>
</dbReference>
<sequence length="728" mass="80214">MSSTKRDGERALKPLSCTTCRQRKVKCDKVHPACAPCRRIGVPCVFPDRKRHRKPRNNRQTELLNRLSRLEGIVGTFDPGALGSVDQELGPGPGGATLPPATAGAAVPAGPEAPDNPEELKAVPLRPEPSRGSVDKYLSPVFWSTLCSEVEGLKQTLEQPSDDEESEGEDADETSPESSERSPPAPLTATSYGMFGNPASATQGLLTQPSPEHISYLCSTYFTNVDLVLKIIHKPTIVREIERFVKSGRAQFTSTLPECLLFAMYFGAAVSSRNQACLDNLGEPQHVLAERFRLATEIALAKADYLNTTDLEVIQALTIYVGCLRAHSGCRASWALLALAVRLARALGLHSDGDGSSFPPYVAELRRRVWWQLVVIDIRAVEDRGTEPLINTDSFDTILPTNIDDADFGPDDHAPIVGREGPTDTSMSLCSAMSSGFFIHLNDPGARFANASSEEEILAQIQRLESLFIGPSTDDPAHMPSFLAARTVRIIILKFWLFLQYPFQARLAATRPSVPRENVLRTAVAVLELSEVIRTCSGAEHHEWWTETYVQWHPLAVALAELCEQTRGELVDRAWRIIDKVFPMWRDRIADAKRGTLWKPIRKLLKRAREARARAQEQPQAGHGQQQPAAGEASSALAGGDSAEIDLPRAYNAQLNLDRSPPIAADSPSLVLPDFNQFPQFASSFFNQDAGQDLNDPVMDWTTWTEFVQDAYDANTDAQDIMPSSWVL</sequence>
<name>A0A507BIC3_9PEZI</name>
<dbReference type="SMART" id="SM00906">
    <property type="entry name" value="Fungal_trans"/>
    <property type="match status" value="1"/>
</dbReference>
<feature type="compositionally biased region" description="Low complexity" evidence="4">
    <location>
        <begin position="616"/>
        <end position="639"/>
    </location>
</feature>
<keyword evidence="3" id="KW-0539">Nucleus</keyword>
<protein>
    <recommendedName>
        <fullName evidence="5">Zn(2)-C6 fungal-type domain-containing protein</fullName>
    </recommendedName>
</protein>
<evidence type="ECO:0000259" key="5">
    <source>
        <dbReference type="PROSITE" id="PS50048"/>
    </source>
</evidence>
<dbReference type="CDD" id="cd12148">
    <property type="entry name" value="fungal_TF_MHR"/>
    <property type="match status" value="1"/>
</dbReference>
<dbReference type="GO" id="GO:0003677">
    <property type="term" value="F:DNA binding"/>
    <property type="evidence" value="ECO:0007669"/>
    <property type="project" value="InterPro"/>
</dbReference>
<dbReference type="PROSITE" id="PS50048">
    <property type="entry name" value="ZN2_CY6_FUNGAL_2"/>
    <property type="match status" value="1"/>
</dbReference>
<dbReference type="AlphaFoldDB" id="A0A507BIC3"/>
<comment type="caution">
    <text evidence="6">The sequence shown here is derived from an EMBL/GenBank/DDBJ whole genome shotgun (WGS) entry which is preliminary data.</text>
</comment>
<dbReference type="Pfam" id="PF00172">
    <property type="entry name" value="Zn_clus"/>
    <property type="match status" value="1"/>
</dbReference>
<gene>
    <name evidence="6" type="ORF">E0L32_003267</name>
</gene>
<evidence type="ECO:0000313" key="6">
    <source>
        <dbReference type="EMBL" id="TPX17149.1"/>
    </source>
</evidence>
<feature type="region of interest" description="Disordered" evidence="4">
    <location>
        <begin position="84"/>
        <end position="131"/>
    </location>
</feature>
<keyword evidence="2" id="KW-0479">Metal-binding</keyword>
<dbReference type="InterPro" id="IPR050613">
    <property type="entry name" value="Sec_Metabolite_Reg"/>
</dbReference>
<feature type="region of interest" description="Disordered" evidence="4">
    <location>
        <begin position="157"/>
        <end position="194"/>
    </location>
</feature>
<dbReference type="Pfam" id="PF04082">
    <property type="entry name" value="Fungal_trans"/>
    <property type="match status" value="1"/>
</dbReference>
<dbReference type="PROSITE" id="PS00463">
    <property type="entry name" value="ZN2_CY6_FUNGAL_1"/>
    <property type="match status" value="1"/>
</dbReference>
<evidence type="ECO:0000313" key="7">
    <source>
        <dbReference type="Proteomes" id="UP000319257"/>
    </source>
</evidence>
<evidence type="ECO:0000256" key="1">
    <source>
        <dbReference type="ARBA" id="ARBA00004123"/>
    </source>
</evidence>
<dbReference type="CDD" id="cd00067">
    <property type="entry name" value="GAL4"/>
    <property type="match status" value="1"/>
</dbReference>
<dbReference type="PANTHER" id="PTHR31001">
    <property type="entry name" value="UNCHARACTERIZED TRANSCRIPTIONAL REGULATORY PROTEIN"/>
    <property type="match status" value="1"/>
</dbReference>
<feature type="domain" description="Zn(2)-C6 fungal-type" evidence="5">
    <location>
        <begin position="16"/>
        <end position="46"/>
    </location>
</feature>
<dbReference type="RefSeq" id="XP_030998860.1">
    <property type="nucleotide sequence ID" value="XM_031137548.1"/>
</dbReference>
<dbReference type="Proteomes" id="UP000319257">
    <property type="component" value="Unassembled WGS sequence"/>
</dbReference>
<evidence type="ECO:0000256" key="3">
    <source>
        <dbReference type="ARBA" id="ARBA00023242"/>
    </source>
</evidence>
<dbReference type="Gene3D" id="4.10.240.10">
    <property type="entry name" value="Zn(2)-C6 fungal-type DNA-binding domain"/>
    <property type="match status" value="1"/>
</dbReference>
<dbReference type="GO" id="GO:0000981">
    <property type="term" value="F:DNA-binding transcription factor activity, RNA polymerase II-specific"/>
    <property type="evidence" value="ECO:0007669"/>
    <property type="project" value="InterPro"/>
</dbReference>
<proteinExistence type="predicted"/>
<dbReference type="InParanoid" id="A0A507BIC3"/>
<dbReference type="InterPro" id="IPR007219">
    <property type="entry name" value="XnlR_reg_dom"/>
</dbReference>
<feature type="region of interest" description="Disordered" evidence="4">
    <location>
        <begin position="609"/>
        <end position="639"/>
    </location>
</feature>
<accession>A0A507BIC3</accession>
<dbReference type="SMART" id="SM00066">
    <property type="entry name" value="GAL4"/>
    <property type="match status" value="1"/>
</dbReference>
<dbReference type="GO" id="GO:0006351">
    <property type="term" value="P:DNA-templated transcription"/>
    <property type="evidence" value="ECO:0007669"/>
    <property type="project" value="InterPro"/>
</dbReference>
<dbReference type="EMBL" id="SKBQ01000014">
    <property type="protein sequence ID" value="TPX17149.1"/>
    <property type="molecule type" value="Genomic_DNA"/>
</dbReference>